<dbReference type="AlphaFoldDB" id="X0SYY5"/>
<accession>X0SYY5</accession>
<keyword evidence="4" id="KW-0648">Protein biosynthesis</keyword>
<evidence type="ECO:0000313" key="7">
    <source>
        <dbReference type="EMBL" id="GAF86184.1"/>
    </source>
</evidence>
<dbReference type="GO" id="GO:0043023">
    <property type="term" value="F:ribosomal large subunit binding"/>
    <property type="evidence" value="ECO:0007669"/>
    <property type="project" value="TreeGrafter"/>
</dbReference>
<dbReference type="PANTHER" id="PTHR20982:SF3">
    <property type="entry name" value="MITOCHONDRIAL RIBOSOME RECYCLING FACTOR PSEUDO 1"/>
    <property type="match status" value="1"/>
</dbReference>
<evidence type="ECO:0000256" key="3">
    <source>
        <dbReference type="ARBA" id="ARBA00022490"/>
    </source>
</evidence>
<evidence type="ECO:0000256" key="4">
    <source>
        <dbReference type="ARBA" id="ARBA00022917"/>
    </source>
</evidence>
<dbReference type="GO" id="GO:0005737">
    <property type="term" value="C:cytoplasm"/>
    <property type="evidence" value="ECO:0007669"/>
    <property type="project" value="UniProtKB-SubCell"/>
</dbReference>
<dbReference type="GO" id="GO:0006412">
    <property type="term" value="P:translation"/>
    <property type="evidence" value="ECO:0007669"/>
    <property type="project" value="UniProtKB-KW"/>
</dbReference>
<comment type="similarity">
    <text evidence="2">Belongs to the RRF family.</text>
</comment>
<reference evidence="7" key="1">
    <citation type="journal article" date="2014" name="Front. Microbiol.">
        <title>High frequency of phylogenetically diverse reductive dehalogenase-homologous genes in deep subseafloor sedimentary metagenomes.</title>
        <authorList>
            <person name="Kawai M."/>
            <person name="Futagami T."/>
            <person name="Toyoda A."/>
            <person name="Takaki Y."/>
            <person name="Nishi S."/>
            <person name="Hori S."/>
            <person name="Arai W."/>
            <person name="Tsubouchi T."/>
            <person name="Morono Y."/>
            <person name="Uchiyama I."/>
            <person name="Ito T."/>
            <person name="Fujiyama A."/>
            <person name="Inagaki F."/>
            <person name="Takami H."/>
        </authorList>
    </citation>
    <scope>NUCLEOTIDE SEQUENCE</scope>
    <source>
        <strain evidence="7">Expedition CK06-06</strain>
    </source>
</reference>
<dbReference type="Gene3D" id="3.30.1360.40">
    <property type="match status" value="1"/>
</dbReference>
<dbReference type="NCBIfam" id="TIGR00496">
    <property type="entry name" value="frr"/>
    <property type="match status" value="1"/>
</dbReference>
<organism evidence="7">
    <name type="scientific">marine sediment metagenome</name>
    <dbReference type="NCBI Taxonomy" id="412755"/>
    <lineage>
        <taxon>unclassified sequences</taxon>
        <taxon>metagenomes</taxon>
        <taxon>ecological metagenomes</taxon>
    </lineage>
</organism>
<dbReference type="InterPro" id="IPR036191">
    <property type="entry name" value="RRF_sf"/>
</dbReference>
<name>X0SYY5_9ZZZZ</name>
<feature type="non-terminal residue" evidence="7">
    <location>
        <position position="1"/>
    </location>
</feature>
<evidence type="ECO:0000256" key="5">
    <source>
        <dbReference type="SAM" id="Coils"/>
    </source>
</evidence>
<gene>
    <name evidence="7" type="ORF">S01H1_26776</name>
</gene>
<dbReference type="PANTHER" id="PTHR20982">
    <property type="entry name" value="RIBOSOME RECYCLING FACTOR"/>
    <property type="match status" value="1"/>
</dbReference>
<dbReference type="InterPro" id="IPR002661">
    <property type="entry name" value="Ribosome_recyc_fac"/>
</dbReference>
<dbReference type="HAMAP" id="MF_00040">
    <property type="entry name" value="RRF"/>
    <property type="match status" value="1"/>
</dbReference>
<keyword evidence="5" id="KW-0175">Coiled coil</keyword>
<sequence>GINMLSDLLDTTRVKMEKTLAVLKDEFAHIRTGRASSVLVDRIKISYYGALTPLKQVANISIPESNLIVIQPWDKNCLSEIEKAIWKSDLGLAPSVDGNIIRLTIPSLNEERRKELVKLIKKEAENGKISIRNIRREMNDLIKKDEKEHNISEDECKNYQNKIQILTDKYTENIDKLLKLKEKEIMEV</sequence>
<dbReference type="InterPro" id="IPR023584">
    <property type="entry name" value="Ribosome_recyc_fac_dom"/>
</dbReference>
<evidence type="ECO:0000256" key="1">
    <source>
        <dbReference type="ARBA" id="ARBA00004496"/>
    </source>
</evidence>
<dbReference type="FunFam" id="1.10.132.20:FF:000001">
    <property type="entry name" value="Ribosome-recycling factor"/>
    <property type="match status" value="1"/>
</dbReference>
<dbReference type="EMBL" id="BARS01016251">
    <property type="protein sequence ID" value="GAF86184.1"/>
    <property type="molecule type" value="Genomic_DNA"/>
</dbReference>
<protein>
    <recommendedName>
        <fullName evidence="6">Ribosome recycling factor domain-containing protein</fullName>
    </recommendedName>
</protein>
<feature type="coiled-coil region" evidence="5">
    <location>
        <begin position="142"/>
        <end position="169"/>
    </location>
</feature>
<evidence type="ECO:0000256" key="2">
    <source>
        <dbReference type="ARBA" id="ARBA00005912"/>
    </source>
</evidence>
<evidence type="ECO:0000259" key="6">
    <source>
        <dbReference type="Pfam" id="PF01765"/>
    </source>
</evidence>
<comment type="caution">
    <text evidence="7">The sequence shown here is derived from an EMBL/GenBank/DDBJ whole genome shotgun (WGS) entry which is preliminary data.</text>
</comment>
<dbReference type="FunFam" id="3.30.1360.40:FF:000001">
    <property type="entry name" value="Ribosome-recycling factor"/>
    <property type="match status" value="1"/>
</dbReference>
<keyword evidence="3" id="KW-0963">Cytoplasm</keyword>
<comment type="subcellular location">
    <subcellularLocation>
        <location evidence="1">Cytoplasm</location>
    </subcellularLocation>
</comment>
<dbReference type="Gene3D" id="1.10.132.20">
    <property type="entry name" value="Ribosome-recycling factor"/>
    <property type="match status" value="1"/>
</dbReference>
<dbReference type="CDD" id="cd00520">
    <property type="entry name" value="RRF"/>
    <property type="match status" value="1"/>
</dbReference>
<dbReference type="SUPFAM" id="SSF55194">
    <property type="entry name" value="Ribosome recycling factor, RRF"/>
    <property type="match status" value="1"/>
</dbReference>
<dbReference type="Pfam" id="PF01765">
    <property type="entry name" value="RRF"/>
    <property type="match status" value="1"/>
</dbReference>
<feature type="domain" description="Ribosome recycling factor" evidence="6">
    <location>
        <begin position="23"/>
        <end position="186"/>
    </location>
</feature>
<proteinExistence type="inferred from homology"/>